<protein>
    <recommendedName>
        <fullName evidence="8">Uracil-DNA glycosylase-like domain-containing protein</fullName>
    </recommendedName>
</protein>
<dbReference type="PANTHER" id="PTHR33693">
    <property type="entry name" value="TYPE-5 URACIL-DNA GLYCOSYLASE"/>
    <property type="match status" value="1"/>
</dbReference>
<sequence>MTRYQQHKNKWKDCSKCKLSLYRTQVVLARGVVPSPILFVGEAPGASEDVVGKPFVGPAGKLLDKIIKVAVGSRCTYALTNLVACIPKENGGKMGEPAKEHIRACEERLLEFIGICDPKLIVTVGKLAAKWISLLSGDWSVVEIIHPAAILRMDVSQKGLAVRRSIVVIEDALDSMLLTTHHYRSQTCEGI</sequence>
<evidence type="ECO:0000256" key="7">
    <source>
        <dbReference type="ARBA" id="ARBA00023204"/>
    </source>
</evidence>
<gene>
    <name evidence="9" type="ORF">S01H1_03857</name>
</gene>
<keyword evidence="7" id="KW-0234">DNA repair</keyword>
<evidence type="ECO:0000256" key="5">
    <source>
        <dbReference type="ARBA" id="ARBA00023004"/>
    </source>
</evidence>
<dbReference type="EMBL" id="BARS01002068">
    <property type="protein sequence ID" value="GAF80631.1"/>
    <property type="molecule type" value="Genomic_DNA"/>
</dbReference>
<keyword evidence="5" id="KW-0408">Iron</keyword>
<keyword evidence="3" id="KW-0227">DNA damage</keyword>
<evidence type="ECO:0000259" key="8">
    <source>
        <dbReference type="SMART" id="SM00986"/>
    </source>
</evidence>
<dbReference type="SMART" id="SM00987">
    <property type="entry name" value="UreE_C"/>
    <property type="match status" value="1"/>
</dbReference>
<keyword evidence="2" id="KW-0479">Metal-binding</keyword>
<dbReference type="GO" id="GO:0046872">
    <property type="term" value="F:metal ion binding"/>
    <property type="evidence" value="ECO:0007669"/>
    <property type="project" value="UniProtKB-KW"/>
</dbReference>
<dbReference type="SMART" id="SM00986">
    <property type="entry name" value="UDG"/>
    <property type="match status" value="1"/>
</dbReference>
<feature type="domain" description="Uracil-DNA glycosylase-like" evidence="8">
    <location>
        <begin position="28"/>
        <end position="170"/>
    </location>
</feature>
<dbReference type="GO" id="GO:0006281">
    <property type="term" value="P:DNA repair"/>
    <property type="evidence" value="ECO:0007669"/>
    <property type="project" value="UniProtKB-KW"/>
</dbReference>
<dbReference type="SUPFAM" id="SSF52141">
    <property type="entry name" value="Uracil-DNA glycosylase-like"/>
    <property type="match status" value="1"/>
</dbReference>
<dbReference type="GO" id="GO:0051539">
    <property type="term" value="F:4 iron, 4 sulfur cluster binding"/>
    <property type="evidence" value="ECO:0007669"/>
    <property type="project" value="UniProtKB-KW"/>
</dbReference>
<organism evidence="9">
    <name type="scientific">marine sediment metagenome</name>
    <dbReference type="NCBI Taxonomy" id="412755"/>
    <lineage>
        <taxon>unclassified sequences</taxon>
        <taxon>metagenomes</taxon>
        <taxon>ecological metagenomes</taxon>
    </lineage>
</organism>
<name>X0SZS4_9ZZZZ</name>
<comment type="caution">
    <text evidence="9">The sequence shown here is derived from an EMBL/GenBank/DDBJ whole genome shotgun (WGS) entry which is preliminary data.</text>
</comment>
<evidence type="ECO:0000256" key="2">
    <source>
        <dbReference type="ARBA" id="ARBA00022723"/>
    </source>
</evidence>
<dbReference type="InterPro" id="IPR051536">
    <property type="entry name" value="UDG_Type-4/5"/>
</dbReference>
<evidence type="ECO:0000256" key="1">
    <source>
        <dbReference type="ARBA" id="ARBA00022485"/>
    </source>
</evidence>
<dbReference type="Pfam" id="PF03167">
    <property type="entry name" value="UDG"/>
    <property type="match status" value="1"/>
</dbReference>
<reference evidence="9" key="1">
    <citation type="journal article" date="2014" name="Front. Microbiol.">
        <title>High frequency of phylogenetically diverse reductive dehalogenase-homologous genes in deep subseafloor sedimentary metagenomes.</title>
        <authorList>
            <person name="Kawai M."/>
            <person name="Futagami T."/>
            <person name="Toyoda A."/>
            <person name="Takaki Y."/>
            <person name="Nishi S."/>
            <person name="Hori S."/>
            <person name="Arai W."/>
            <person name="Tsubouchi T."/>
            <person name="Morono Y."/>
            <person name="Uchiyama I."/>
            <person name="Ito T."/>
            <person name="Fujiyama A."/>
            <person name="Inagaki F."/>
            <person name="Takami H."/>
        </authorList>
    </citation>
    <scope>NUCLEOTIDE SEQUENCE</scope>
    <source>
        <strain evidence="9">Expedition CK06-06</strain>
    </source>
</reference>
<accession>X0SZS4</accession>
<dbReference type="AlphaFoldDB" id="X0SZS4"/>
<evidence type="ECO:0000313" key="9">
    <source>
        <dbReference type="EMBL" id="GAF80631.1"/>
    </source>
</evidence>
<proteinExistence type="predicted"/>
<dbReference type="GO" id="GO:0097506">
    <property type="term" value="F:deaminated base DNA N-glycosylase activity"/>
    <property type="evidence" value="ECO:0007669"/>
    <property type="project" value="UniProtKB-ARBA"/>
</dbReference>
<dbReference type="PANTHER" id="PTHR33693:SF1">
    <property type="entry name" value="TYPE-4 URACIL-DNA GLYCOSYLASE"/>
    <property type="match status" value="1"/>
</dbReference>
<dbReference type="InterPro" id="IPR005122">
    <property type="entry name" value="Uracil-DNA_glycosylase-like"/>
</dbReference>
<dbReference type="CDD" id="cd10030">
    <property type="entry name" value="UDG-F4_TTUDGA_SPO1dp_like"/>
    <property type="match status" value="1"/>
</dbReference>
<evidence type="ECO:0000256" key="3">
    <source>
        <dbReference type="ARBA" id="ARBA00022763"/>
    </source>
</evidence>
<keyword evidence="4" id="KW-0378">Hydrolase</keyword>
<dbReference type="Gene3D" id="3.40.470.10">
    <property type="entry name" value="Uracil-DNA glycosylase-like domain"/>
    <property type="match status" value="1"/>
</dbReference>
<dbReference type="InterPro" id="IPR036895">
    <property type="entry name" value="Uracil-DNA_glycosylase-like_sf"/>
</dbReference>
<evidence type="ECO:0000256" key="6">
    <source>
        <dbReference type="ARBA" id="ARBA00023014"/>
    </source>
</evidence>
<keyword evidence="1" id="KW-0004">4Fe-4S</keyword>
<evidence type="ECO:0000256" key="4">
    <source>
        <dbReference type="ARBA" id="ARBA00022801"/>
    </source>
</evidence>
<keyword evidence="6" id="KW-0411">Iron-sulfur</keyword>